<feature type="region of interest" description="Disordered" evidence="1">
    <location>
        <begin position="37"/>
        <end position="61"/>
    </location>
</feature>
<keyword evidence="4" id="KW-1185">Reference proteome</keyword>
<evidence type="ECO:0000256" key="1">
    <source>
        <dbReference type="SAM" id="MobiDB-lite"/>
    </source>
</evidence>
<sequence length="234" mass="23205">MSRTFQHDPAQAPASTAARAPVAASGHAPVSALSLCARHRPEPGPSAPAPRGIPAFDPVRVRGQRERLRRAVSRKQRVVAAGLAVTAAALAATGAGGATGSADPRPAKPETGPPHSNPLAGGPPTGARRQGTGRSPLVSAPVRIADAATVRLLRPGDHVDVIATPVSAAGTVGGAHPEPRAHVVAARARVAEIPEAGEDSAVEGGALLVLSVPRATATALAGAASVSQLAVTLC</sequence>
<keyword evidence="2" id="KW-0472">Membrane</keyword>
<feature type="region of interest" description="Disordered" evidence="1">
    <location>
        <begin position="1"/>
        <end position="25"/>
    </location>
</feature>
<name>A0A940MI54_9ACTN</name>
<evidence type="ECO:0000313" key="4">
    <source>
        <dbReference type="Proteomes" id="UP000670475"/>
    </source>
</evidence>
<dbReference type="AlphaFoldDB" id="A0A940MI54"/>
<accession>A0A940MI54</accession>
<feature type="transmembrane region" description="Helical" evidence="2">
    <location>
        <begin position="78"/>
        <end position="98"/>
    </location>
</feature>
<evidence type="ECO:0008006" key="5">
    <source>
        <dbReference type="Google" id="ProtNLM"/>
    </source>
</evidence>
<evidence type="ECO:0000256" key="2">
    <source>
        <dbReference type="SAM" id="Phobius"/>
    </source>
</evidence>
<keyword evidence="2" id="KW-1133">Transmembrane helix</keyword>
<comment type="caution">
    <text evidence="3">The sequence shown here is derived from an EMBL/GenBank/DDBJ whole genome shotgun (WGS) entry which is preliminary data.</text>
</comment>
<dbReference type="EMBL" id="JAGIQL010000119">
    <property type="protein sequence ID" value="MBP0460505.1"/>
    <property type="molecule type" value="Genomic_DNA"/>
</dbReference>
<evidence type="ECO:0000313" key="3">
    <source>
        <dbReference type="EMBL" id="MBP0460505.1"/>
    </source>
</evidence>
<dbReference type="Proteomes" id="UP000670475">
    <property type="component" value="Unassembled WGS sequence"/>
</dbReference>
<organism evidence="3 4">
    <name type="scientific">Streptomyces montanisoli</name>
    <dbReference type="NCBI Taxonomy" id="2798581"/>
    <lineage>
        <taxon>Bacteria</taxon>
        <taxon>Bacillati</taxon>
        <taxon>Actinomycetota</taxon>
        <taxon>Actinomycetes</taxon>
        <taxon>Kitasatosporales</taxon>
        <taxon>Streptomycetaceae</taxon>
        <taxon>Streptomyces</taxon>
    </lineage>
</organism>
<feature type="region of interest" description="Disordered" evidence="1">
    <location>
        <begin position="94"/>
        <end position="139"/>
    </location>
</feature>
<keyword evidence="2" id="KW-0812">Transmembrane</keyword>
<reference evidence="3" key="1">
    <citation type="submission" date="2021-03" db="EMBL/GenBank/DDBJ databases">
        <title>Whole genome sequence of Streptomyces bomunensis MMS17-BM035.</title>
        <authorList>
            <person name="Lee J.H."/>
        </authorList>
    </citation>
    <scope>NUCLEOTIDE SEQUENCE</scope>
    <source>
        <strain evidence="3">MMS17-BM035</strain>
    </source>
</reference>
<protein>
    <recommendedName>
        <fullName evidence="5">Flp pilus assembly protein RcpC/CpaB domain-containing protein</fullName>
    </recommendedName>
</protein>
<feature type="compositionally biased region" description="Low complexity" evidence="1">
    <location>
        <begin position="9"/>
        <end position="24"/>
    </location>
</feature>
<proteinExistence type="predicted"/>
<gene>
    <name evidence="3" type="ORF">JFN87_23900</name>
</gene>